<dbReference type="RefSeq" id="WP_146130390.1">
    <property type="nucleotide sequence ID" value="NZ_PVNE01000003.1"/>
</dbReference>
<sequence>MELDWEDGGNGLNASASFEVDKPGAHKALVRFQGVVDGKEVTLQAEKAVQFPGKGYRFEVTYDGKRAFGGKLLGVKDAKGTWFIGIYDHHKEDRLLEEHYSGSIASLEYTHHFKDLTPGTYDVIVTFGGVVDGVGAGATGILRGVTIKADGSGEVRDPDKDKPPVAVGPGEGKKTIKNAKGGRLPETATPHPGFVLLGGLVWLSGWVLWKLQTIVG</sequence>
<dbReference type="OrthoDB" id="2991420at2"/>
<protein>
    <submittedName>
        <fullName evidence="2">Uncharacterized protein</fullName>
    </submittedName>
</protein>
<feature type="compositionally biased region" description="Basic and acidic residues" evidence="1">
    <location>
        <begin position="152"/>
        <end position="163"/>
    </location>
</feature>
<dbReference type="EMBL" id="PVNE01000003">
    <property type="protein sequence ID" value="PRX42070.1"/>
    <property type="molecule type" value="Genomic_DNA"/>
</dbReference>
<reference evidence="2 3" key="1">
    <citation type="submission" date="2018-03" db="EMBL/GenBank/DDBJ databases">
        <title>Genomic Encyclopedia of Archaeal and Bacterial Type Strains, Phase II (KMG-II): from individual species to whole genera.</title>
        <authorList>
            <person name="Goeker M."/>
        </authorList>
    </citation>
    <scope>NUCLEOTIDE SEQUENCE [LARGE SCALE GENOMIC DNA]</scope>
    <source>
        <strain evidence="2 3">DSM 44946</strain>
    </source>
</reference>
<evidence type="ECO:0000313" key="3">
    <source>
        <dbReference type="Proteomes" id="UP000237797"/>
    </source>
</evidence>
<gene>
    <name evidence="2" type="ORF">CLV97_10385</name>
</gene>
<dbReference type="Proteomes" id="UP000237797">
    <property type="component" value="Unassembled WGS sequence"/>
</dbReference>
<evidence type="ECO:0000256" key="1">
    <source>
        <dbReference type="SAM" id="MobiDB-lite"/>
    </source>
</evidence>
<organism evidence="2 3">
    <name type="scientific">Planifilum fimeticola</name>
    <dbReference type="NCBI Taxonomy" id="201975"/>
    <lineage>
        <taxon>Bacteria</taxon>
        <taxon>Bacillati</taxon>
        <taxon>Bacillota</taxon>
        <taxon>Bacilli</taxon>
        <taxon>Bacillales</taxon>
        <taxon>Thermoactinomycetaceae</taxon>
        <taxon>Planifilum</taxon>
    </lineage>
</organism>
<proteinExistence type="predicted"/>
<feature type="region of interest" description="Disordered" evidence="1">
    <location>
        <begin position="152"/>
        <end position="185"/>
    </location>
</feature>
<keyword evidence="3" id="KW-1185">Reference proteome</keyword>
<accession>A0A2T0LI34</accession>
<evidence type="ECO:0000313" key="2">
    <source>
        <dbReference type="EMBL" id="PRX42070.1"/>
    </source>
</evidence>
<comment type="caution">
    <text evidence="2">The sequence shown here is derived from an EMBL/GenBank/DDBJ whole genome shotgun (WGS) entry which is preliminary data.</text>
</comment>
<dbReference type="AlphaFoldDB" id="A0A2T0LI34"/>
<name>A0A2T0LI34_9BACL</name>